<keyword evidence="8" id="KW-1185">Reference proteome</keyword>
<dbReference type="NCBIfam" id="NF004676">
    <property type="entry name" value="PRK06019.1-2"/>
    <property type="match status" value="1"/>
</dbReference>
<comment type="function">
    <text evidence="4">Catalyzes the ATP-dependent conversion of 5-aminoimidazole ribonucleotide (AIR) and HCO(3)(-) to N5-carboxyaminoimidazole ribonucleotide (N5-CAIR).</text>
</comment>
<sequence length="381" mass="42409">MDNKTILPGGTIGIIGGGQLGRMMAIAARQLGYKIAVLDPTENCPCGQLADIEITASYDDIEAIKKLAEVSDVITYEFENIDYDALLWLEEQANLPQKSSLLLLTQDRETEKEAIVQAGCEVAPYRIVRTEEELQAAVNVLGVPSVLKTCRGGYDGKGQFVMRQESDFEEAKRLLTNGTCILEKWVPFDKEISVIVTRSVNGETKTFPVAENIHKDNILYQSIVPARISKDIEVKAEELAVKLANHFELVGTLAVEMFLTKAGEVFINELAPRPHNSGHYTIDFCETDQFEQHVRAVCNLPLGQTTLLQSGLMVNILGEDLEVVNDNLSLLTYGKLHLYGKKEPVTKRKMGHLNLFSNNIEQDIEMINKIWGQKENGGNKE</sequence>
<dbReference type="InterPro" id="IPR016185">
    <property type="entry name" value="PreATP-grasp_dom_sf"/>
</dbReference>
<keyword evidence="3 4" id="KW-0067">ATP-binding</keyword>
<dbReference type="Pfam" id="PF17769">
    <property type="entry name" value="PurK_C"/>
    <property type="match status" value="1"/>
</dbReference>
<reference evidence="7 8" key="1">
    <citation type="submission" date="2023-07" db="EMBL/GenBank/DDBJ databases">
        <title>Genomic Encyclopedia of Type Strains, Phase IV (KMG-IV): sequencing the most valuable type-strain genomes for metagenomic binning, comparative biology and taxonomic classification.</title>
        <authorList>
            <person name="Goeker M."/>
        </authorList>
    </citation>
    <scope>NUCLEOTIDE SEQUENCE [LARGE SCALE GENOMIC DNA]</scope>
    <source>
        <strain evidence="7 8">DSM 17723</strain>
    </source>
</reference>
<comment type="subunit">
    <text evidence="4 5">Homodimer.</text>
</comment>
<dbReference type="Gene3D" id="3.30.1490.20">
    <property type="entry name" value="ATP-grasp fold, A domain"/>
    <property type="match status" value="1"/>
</dbReference>
<feature type="binding site" evidence="4">
    <location>
        <begin position="183"/>
        <end position="186"/>
    </location>
    <ligand>
        <name>ATP</name>
        <dbReference type="ChEBI" id="CHEBI:30616"/>
    </ligand>
</feature>
<evidence type="ECO:0000313" key="8">
    <source>
        <dbReference type="Proteomes" id="UP001232245"/>
    </source>
</evidence>
<comment type="function">
    <text evidence="5">Catalyzes the ATP-dependent conversion of 5-aminoimidazole ribonucleotide (AIR) and HCO(3)- to N5-carboxyaminoimidazole ribonucleotide (N5-CAIR).</text>
</comment>
<dbReference type="HAMAP" id="MF_01928">
    <property type="entry name" value="PurK"/>
    <property type="match status" value="1"/>
</dbReference>
<evidence type="ECO:0000256" key="5">
    <source>
        <dbReference type="RuleBase" id="RU361200"/>
    </source>
</evidence>
<dbReference type="NCBIfam" id="NF004675">
    <property type="entry name" value="PRK06019.1-1"/>
    <property type="match status" value="1"/>
</dbReference>
<dbReference type="InterPro" id="IPR005875">
    <property type="entry name" value="PurK"/>
</dbReference>
<feature type="domain" description="ATP-grasp" evidence="6">
    <location>
        <begin position="112"/>
        <end position="298"/>
    </location>
</feature>
<dbReference type="GO" id="GO:0034028">
    <property type="term" value="F:5-(carboxyamino)imidazole ribonucleotide synthase activity"/>
    <property type="evidence" value="ECO:0007669"/>
    <property type="project" value="UniProtKB-EC"/>
</dbReference>
<dbReference type="SUPFAM" id="SSF51246">
    <property type="entry name" value="Rudiment single hybrid motif"/>
    <property type="match status" value="1"/>
</dbReference>
<dbReference type="InterPro" id="IPR054350">
    <property type="entry name" value="PurT/PurK_preATP-grasp"/>
</dbReference>
<gene>
    <name evidence="4 5" type="primary">purK</name>
    <name evidence="7" type="ORF">J2S02_004746</name>
</gene>
<keyword evidence="1 4" id="KW-0547">Nucleotide-binding</keyword>
<dbReference type="NCBIfam" id="TIGR01161">
    <property type="entry name" value="purK"/>
    <property type="match status" value="1"/>
</dbReference>
<feature type="binding site" evidence="4">
    <location>
        <begin position="268"/>
        <end position="269"/>
    </location>
    <ligand>
        <name>ATP</name>
        <dbReference type="ChEBI" id="CHEBI:30616"/>
    </ligand>
</feature>
<dbReference type="SUPFAM" id="SSF56059">
    <property type="entry name" value="Glutathione synthetase ATP-binding domain-like"/>
    <property type="match status" value="1"/>
</dbReference>
<dbReference type="EMBL" id="JAUSTZ010000020">
    <property type="protein sequence ID" value="MDQ0228364.1"/>
    <property type="molecule type" value="Genomic_DNA"/>
</dbReference>
<keyword evidence="4 5" id="KW-0436">Ligase</keyword>
<evidence type="ECO:0000256" key="3">
    <source>
        <dbReference type="ARBA" id="ARBA00022840"/>
    </source>
</evidence>
<name>A0ABT9Z8V7_9BACI</name>
<feature type="binding site" evidence="4">
    <location>
        <position position="108"/>
    </location>
    <ligand>
        <name>ATP</name>
        <dbReference type="ChEBI" id="CHEBI:30616"/>
    </ligand>
</feature>
<evidence type="ECO:0000313" key="7">
    <source>
        <dbReference type="EMBL" id="MDQ0228364.1"/>
    </source>
</evidence>
<evidence type="ECO:0000256" key="4">
    <source>
        <dbReference type="HAMAP-Rule" id="MF_01928"/>
    </source>
</evidence>
<dbReference type="InterPro" id="IPR040686">
    <property type="entry name" value="PurK_C"/>
</dbReference>
<organism evidence="7 8">
    <name type="scientific">Metabacillus niabensis</name>
    <dbReference type="NCBI Taxonomy" id="324854"/>
    <lineage>
        <taxon>Bacteria</taxon>
        <taxon>Bacillati</taxon>
        <taxon>Bacillota</taxon>
        <taxon>Bacilli</taxon>
        <taxon>Bacillales</taxon>
        <taxon>Bacillaceae</taxon>
        <taxon>Metabacillus</taxon>
    </lineage>
</organism>
<dbReference type="Pfam" id="PF22660">
    <property type="entry name" value="RS_preATP-grasp-like"/>
    <property type="match status" value="1"/>
</dbReference>
<feature type="binding site" evidence="4">
    <location>
        <begin position="153"/>
        <end position="159"/>
    </location>
    <ligand>
        <name>ATP</name>
        <dbReference type="ChEBI" id="CHEBI:30616"/>
    </ligand>
</feature>
<dbReference type="Proteomes" id="UP001232245">
    <property type="component" value="Unassembled WGS sequence"/>
</dbReference>
<dbReference type="Gene3D" id="3.40.50.20">
    <property type="match status" value="1"/>
</dbReference>
<dbReference type="EC" id="6.3.4.18" evidence="4 5"/>
<comment type="similarity">
    <text evidence="4 5">Belongs to the PurK/PurT family.</text>
</comment>
<dbReference type="Gene3D" id="3.30.470.20">
    <property type="entry name" value="ATP-grasp fold, B domain"/>
    <property type="match status" value="1"/>
</dbReference>
<accession>A0ABT9Z8V7</accession>
<dbReference type="Pfam" id="PF02222">
    <property type="entry name" value="ATP-grasp"/>
    <property type="match status" value="1"/>
</dbReference>
<comment type="catalytic activity">
    <reaction evidence="4 5">
        <text>5-amino-1-(5-phospho-beta-D-ribosyl)imidazole + hydrogencarbonate + ATP = 5-carboxyamino-1-(5-phospho-D-ribosyl)imidazole + ADP + phosphate + 2 H(+)</text>
        <dbReference type="Rhea" id="RHEA:19317"/>
        <dbReference type="ChEBI" id="CHEBI:15378"/>
        <dbReference type="ChEBI" id="CHEBI:17544"/>
        <dbReference type="ChEBI" id="CHEBI:30616"/>
        <dbReference type="ChEBI" id="CHEBI:43474"/>
        <dbReference type="ChEBI" id="CHEBI:58730"/>
        <dbReference type="ChEBI" id="CHEBI:137981"/>
        <dbReference type="ChEBI" id="CHEBI:456216"/>
        <dbReference type="EC" id="6.3.4.18"/>
    </reaction>
</comment>
<feature type="binding site" evidence="4">
    <location>
        <position position="148"/>
    </location>
    <ligand>
        <name>ATP</name>
        <dbReference type="ChEBI" id="CHEBI:30616"/>
    </ligand>
</feature>
<keyword evidence="2 4" id="KW-0658">Purine biosynthesis</keyword>
<dbReference type="SUPFAM" id="SSF52440">
    <property type="entry name" value="PreATP-grasp domain"/>
    <property type="match status" value="1"/>
</dbReference>
<dbReference type="InterPro" id="IPR013815">
    <property type="entry name" value="ATP_grasp_subdomain_1"/>
</dbReference>
<dbReference type="PANTHER" id="PTHR11609:SF5">
    <property type="entry name" value="PHOSPHORIBOSYLAMINOIMIDAZOLE CARBOXYLASE"/>
    <property type="match status" value="1"/>
</dbReference>
<dbReference type="InterPro" id="IPR003135">
    <property type="entry name" value="ATP-grasp_carboxylate-amine"/>
</dbReference>
<proteinExistence type="inferred from homology"/>
<dbReference type="InterPro" id="IPR011761">
    <property type="entry name" value="ATP-grasp"/>
</dbReference>
<dbReference type="PROSITE" id="PS50975">
    <property type="entry name" value="ATP_GRASP"/>
    <property type="match status" value="1"/>
</dbReference>
<evidence type="ECO:0000259" key="6">
    <source>
        <dbReference type="PROSITE" id="PS50975"/>
    </source>
</evidence>
<dbReference type="NCBIfam" id="NF004679">
    <property type="entry name" value="PRK06019.1-5"/>
    <property type="match status" value="1"/>
</dbReference>
<evidence type="ECO:0000256" key="2">
    <source>
        <dbReference type="ARBA" id="ARBA00022755"/>
    </source>
</evidence>
<comment type="pathway">
    <text evidence="4 5">Purine metabolism; IMP biosynthesis via de novo pathway; 5-amino-1-(5-phospho-D-ribosyl)imidazole-4-carboxylate from 5-amino-1-(5-phospho-D-ribosyl)imidazole (N5-CAIR route): step 1/2.</text>
</comment>
<protein>
    <recommendedName>
        <fullName evidence="4 5">N5-carboxyaminoimidazole ribonucleotide synthase</fullName>
        <shortName evidence="4 5">N5-CAIR synthase</shortName>
        <ecNumber evidence="4 5">6.3.4.18</ecNumber>
    </recommendedName>
    <alternativeName>
        <fullName evidence="4 5">5-(carboxyamino)imidazole ribonucleotide synthetase</fullName>
    </alternativeName>
</protein>
<evidence type="ECO:0000256" key="1">
    <source>
        <dbReference type="ARBA" id="ARBA00022741"/>
    </source>
</evidence>
<comment type="caution">
    <text evidence="7">The sequence shown here is derived from an EMBL/GenBank/DDBJ whole genome shotgun (WGS) entry which is preliminary data.</text>
</comment>
<feature type="binding site" evidence="4">
    <location>
        <position position="214"/>
    </location>
    <ligand>
        <name>ATP</name>
        <dbReference type="ChEBI" id="CHEBI:30616"/>
    </ligand>
</feature>
<feature type="binding site" evidence="4">
    <location>
        <position position="191"/>
    </location>
    <ligand>
        <name>ATP</name>
        <dbReference type="ChEBI" id="CHEBI:30616"/>
    </ligand>
</feature>
<dbReference type="InterPro" id="IPR011054">
    <property type="entry name" value="Rudment_hybrid_motif"/>
</dbReference>
<dbReference type="PANTHER" id="PTHR11609">
    <property type="entry name" value="PURINE BIOSYNTHESIS PROTEIN 6/7, PUR6/7"/>
    <property type="match status" value="1"/>
</dbReference>